<sequence>MRFLVDAQLPARLARALTDAGHQALHTTDLPDGNRTTDAQIAALADREGRVVVTKDRDFRDGHLLSGSPRRLLVVATGNIANAALLALFAANLDTIVAALDEVAFVEIGSEALVLHRPRKDGPDRFP</sequence>
<reference evidence="2 3" key="1">
    <citation type="submission" date="2016-09" db="EMBL/GenBank/DDBJ databases">
        <title>Pseudonocardia autotrophica DSM535, a candidate organism with high potential of specific P450 cytochromes.</title>
        <authorList>
            <person name="Grumaz C."/>
            <person name="Vainshtein Y."/>
            <person name="Kirstahler P."/>
            <person name="Sohn K."/>
        </authorList>
    </citation>
    <scope>NUCLEOTIDE SEQUENCE [LARGE SCALE GENOMIC DNA]</scope>
    <source>
        <strain evidence="2 3">DSM 535</strain>
    </source>
</reference>
<dbReference type="AlphaFoldDB" id="A0A1Y2MU31"/>
<protein>
    <recommendedName>
        <fullName evidence="1">DUF5615 domain-containing protein</fullName>
    </recommendedName>
</protein>
<keyword evidence="3" id="KW-1185">Reference proteome</keyword>
<evidence type="ECO:0000259" key="1">
    <source>
        <dbReference type="Pfam" id="PF18480"/>
    </source>
</evidence>
<dbReference type="STRING" id="2074.BG845_03863"/>
<dbReference type="EMBL" id="MIGB01000021">
    <property type="protein sequence ID" value="OSY38661.1"/>
    <property type="molecule type" value="Genomic_DNA"/>
</dbReference>
<evidence type="ECO:0000313" key="3">
    <source>
        <dbReference type="Proteomes" id="UP000194360"/>
    </source>
</evidence>
<feature type="domain" description="DUF5615" evidence="1">
    <location>
        <begin position="1"/>
        <end position="107"/>
    </location>
</feature>
<dbReference type="RefSeq" id="WP_085914070.1">
    <property type="nucleotide sequence ID" value="NZ_AP018920.1"/>
</dbReference>
<name>A0A1Y2MU31_PSEAH</name>
<dbReference type="OrthoDB" id="334367at2"/>
<comment type="caution">
    <text evidence="2">The sequence shown here is derived from an EMBL/GenBank/DDBJ whole genome shotgun (WGS) entry which is preliminary data.</text>
</comment>
<proteinExistence type="predicted"/>
<dbReference type="Gene3D" id="3.40.50.1010">
    <property type="entry name" value="5'-nuclease"/>
    <property type="match status" value="1"/>
</dbReference>
<gene>
    <name evidence="2" type="ORF">BG845_03863</name>
</gene>
<dbReference type="Proteomes" id="UP000194360">
    <property type="component" value="Unassembled WGS sequence"/>
</dbReference>
<dbReference type="Pfam" id="PF18480">
    <property type="entry name" value="DUF5615"/>
    <property type="match status" value="1"/>
</dbReference>
<dbReference type="InterPro" id="IPR041049">
    <property type="entry name" value="DUF5615"/>
</dbReference>
<evidence type="ECO:0000313" key="2">
    <source>
        <dbReference type="EMBL" id="OSY38661.1"/>
    </source>
</evidence>
<organism evidence="2 3">
    <name type="scientific">Pseudonocardia autotrophica</name>
    <name type="common">Amycolata autotrophica</name>
    <name type="synonym">Nocardia autotrophica</name>
    <dbReference type="NCBI Taxonomy" id="2074"/>
    <lineage>
        <taxon>Bacteria</taxon>
        <taxon>Bacillati</taxon>
        <taxon>Actinomycetota</taxon>
        <taxon>Actinomycetes</taxon>
        <taxon>Pseudonocardiales</taxon>
        <taxon>Pseudonocardiaceae</taxon>
        <taxon>Pseudonocardia</taxon>
    </lineage>
</organism>
<accession>A0A1Y2MU31</accession>